<dbReference type="PANTHER" id="PTHR47331">
    <property type="entry name" value="PHD-TYPE DOMAIN-CONTAINING PROTEIN"/>
    <property type="match status" value="1"/>
</dbReference>
<keyword evidence="2" id="KW-1185">Reference proteome</keyword>
<evidence type="ECO:0000313" key="2">
    <source>
        <dbReference type="Proteomes" id="UP000036403"/>
    </source>
</evidence>
<gene>
    <name evidence="1" type="ORF">RF55_11150</name>
</gene>
<proteinExistence type="predicted"/>
<evidence type="ECO:0000313" key="1">
    <source>
        <dbReference type="EMBL" id="KMQ89241.1"/>
    </source>
</evidence>
<reference evidence="1 2" key="1">
    <citation type="submission" date="2015-04" db="EMBL/GenBank/DDBJ databases">
        <title>Lasius niger genome sequencing.</title>
        <authorList>
            <person name="Konorov E.A."/>
            <person name="Nikitin M.A."/>
            <person name="Kirill M.V."/>
            <person name="Chang P."/>
        </authorList>
    </citation>
    <scope>NUCLEOTIDE SEQUENCE [LARGE SCALE GENOMIC DNA]</scope>
    <source>
        <tissue evidence="1">Whole</tissue>
    </source>
</reference>
<dbReference type="Proteomes" id="UP000036403">
    <property type="component" value="Unassembled WGS sequence"/>
</dbReference>
<dbReference type="PaxDb" id="67767-A0A0J7KGA9"/>
<dbReference type="AlphaFoldDB" id="A0A0J7KGA9"/>
<name>A0A0J7KGA9_LASNI</name>
<dbReference type="EMBL" id="LBMM01007998">
    <property type="protein sequence ID" value="KMQ89241.1"/>
    <property type="molecule type" value="Genomic_DNA"/>
</dbReference>
<sequence>MEQLVAAQRELHGRIARTLENLRKAGSATLSVALVQSALANLEGKWTKFEDQHDRLLLEFGDKLKGHDYVSSDLLNSRAVAQWPVGRRWAKTGTLRVGAVAQRAATDSAPAVLREVRRLARLPRPLPVHRGRRGLPVKGRKISLLKNEREGRCRASHSKPAVDGQFRTCVVHPEGSDSNRNCPICKKEHFIAFCEQYKKKLPQERREAVNTHQRCWNCLGRHMLVYSGCADGDVRTWSHIDGLELADLEFSSRDPIELLLGADAYASIVQPDLRRGGPLEPIAQRTQLGWILMGAVAAGRWFCFHCDFAAVHHLEGSSGCRAPLLGRLPDGRYQVRLPVRPNLPDLSSTRRAAFRMLNVMARRFEHDGDFRQKYRAFMRNYAVLGHMSPSPGSPPAGDRVCYLPHHGVLWASGADAKIRVVFNGSSRCAAGTR</sequence>
<accession>A0A0J7KGA9</accession>
<comment type="caution">
    <text evidence="1">The sequence shown here is derived from an EMBL/GenBank/DDBJ whole genome shotgun (WGS) entry which is preliminary data.</text>
</comment>
<protein>
    <submittedName>
        <fullName evidence="1">Uncharacterized protein</fullName>
    </submittedName>
</protein>
<dbReference type="OrthoDB" id="5920040at2759"/>
<organism evidence="1 2">
    <name type="scientific">Lasius niger</name>
    <name type="common">Black garden ant</name>
    <dbReference type="NCBI Taxonomy" id="67767"/>
    <lineage>
        <taxon>Eukaryota</taxon>
        <taxon>Metazoa</taxon>
        <taxon>Ecdysozoa</taxon>
        <taxon>Arthropoda</taxon>
        <taxon>Hexapoda</taxon>
        <taxon>Insecta</taxon>
        <taxon>Pterygota</taxon>
        <taxon>Neoptera</taxon>
        <taxon>Endopterygota</taxon>
        <taxon>Hymenoptera</taxon>
        <taxon>Apocrita</taxon>
        <taxon>Aculeata</taxon>
        <taxon>Formicoidea</taxon>
        <taxon>Formicidae</taxon>
        <taxon>Formicinae</taxon>
        <taxon>Lasius</taxon>
        <taxon>Lasius</taxon>
    </lineage>
</organism>